<dbReference type="EMBL" id="BARV01016035">
    <property type="protein sequence ID" value="GAI22321.1"/>
    <property type="molecule type" value="Genomic_DNA"/>
</dbReference>
<dbReference type="AlphaFoldDB" id="X1MWA0"/>
<name>X1MWA0_9ZZZZ</name>
<dbReference type="InterPro" id="IPR036691">
    <property type="entry name" value="Endo/exonu/phosph_ase_sf"/>
</dbReference>
<accession>X1MWA0</accession>
<dbReference type="Gene3D" id="3.60.10.10">
    <property type="entry name" value="Endonuclease/exonuclease/phosphatase"/>
    <property type="match status" value="1"/>
</dbReference>
<dbReference type="SUPFAM" id="SSF56219">
    <property type="entry name" value="DNase I-like"/>
    <property type="match status" value="1"/>
</dbReference>
<evidence type="ECO:0000313" key="1">
    <source>
        <dbReference type="EMBL" id="GAI22321.1"/>
    </source>
</evidence>
<organism evidence="1">
    <name type="scientific">marine sediment metagenome</name>
    <dbReference type="NCBI Taxonomy" id="412755"/>
    <lineage>
        <taxon>unclassified sequences</taxon>
        <taxon>metagenomes</taxon>
        <taxon>ecological metagenomes</taxon>
    </lineage>
</organism>
<feature type="non-terminal residue" evidence="1">
    <location>
        <position position="1"/>
    </location>
</feature>
<protein>
    <submittedName>
        <fullName evidence="1">Uncharacterized protein</fullName>
    </submittedName>
</protein>
<reference evidence="1" key="1">
    <citation type="journal article" date="2014" name="Front. Microbiol.">
        <title>High frequency of phylogenetically diverse reductive dehalogenase-homologous genes in deep subseafloor sedimentary metagenomes.</title>
        <authorList>
            <person name="Kawai M."/>
            <person name="Futagami T."/>
            <person name="Toyoda A."/>
            <person name="Takaki Y."/>
            <person name="Nishi S."/>
            <person name="Hori S."/>
            <person name="Arai W."/>
            <person name="Tsubouchi T."/>
            <person name="Morono Y."/>
            <person name="Uchiyama I."/>
            <person name="Ito T."/>
            <person name="Fujiyama A."/>
            <person name="Inagaki F."/>
            <person name="Takami H."/>
        </authorList>
    </citation>
    <scope>NUCLEOTIDE SEQUENCE</scope>
    <source>
        <strain evidence="1">Expedition CK06-06</strain>
    </source>
</reference>
<gene>
    <name evidence="1" type="ORF">S06H3_27613</name>
</gene>
<sequence>LRTMARERNVGWRLDYIFVTENLLDLVAEASILSRVTGSDHCPVGIKLSV</sequence>
<proteinExistence type="predicted"/>
<comment type="caution">
    <text evidence="1">The sequence shown here is derived from an EMBL/GenBank/DDBJ whole genome shotgun (WGS) entry which is preliminary data.</text>
</comment>